<sequence>MMNELIYLLDKEPIVSVILVTLIGLLLGSFLNVVIYRLPLMMHREFMEQCPSPGLPSNSQTEQNSKQFNLAWPGSHCPACQAPVKAWQNIPVISYLVLKGRCNNCKSTISFQYPLVEITSGFFAVISWQLFGLSPEGIAFFIVSLLLLALSIIDLKTFLLPDRLTLPLLWGGLLYQSIYQPPFLNEALWGAALGYLILWSIYWLFKLITGKEGMGYGDFKLLSALGAWLGASFLPALLIISALTGLIIGLAYKTKNRGHQGGVPFGPALAFSGWLCLAFPDTVRAIMAKLFL</sequence>
<feature type="domain" description="Prepilin peptidase A24 N-terminal" evidence="12">
    <location>
        <begin position="22"/>
        <end position="128"/>
    </location>
</feature>
<dbReference type="EC" id="2.1.1.-" evidence="9"/>
<name>A0A1T1HF09_OCELI</name>
<feature type="transmembrane region" description="Helical" evidence="10">
    <location>
        <begin position="187"/>
        <end position="205"/>
    </location>
</feature>
<dbReference type="Proteomes" id="UP000190064">
    <property type="component" value="Unassembled WGS sequence"/>
</dbReference>
<protein>
    <recommendedName>
        <fullName evidence="9">Prepilin leader peptidase/N-methyltransferase</fullName>
        <ecNumber evidence="9">2.1.1.-</ecNumber>
        <ecNumber evidence="9">3.4.23.43</ecNumber>
    </recommendedName>
</protein>
<feature type="transmembrane region" description="Helical" evidence="10">
    <location>
        <begin position="14"/>
        <end position="38"/>
    </location>
</feature>
<feature type="domain" description="Prepilin type IV endopeptidase peptidase" evidence="11">
    <location>
        <begin position="142"/>
        <end position="250"/>
    </location>
</feature>
<evidence type="ECO:0000256" key="2">
    <source>
        <dbReference type="ARBA" id="ARBA00005801"/>
    </source>
</evidence>
<comment type="catalytic activity">
    <reaction evidence="9">
        <text>Typically cleaves a -Gly-|-Phe- bond to release an N-terminal, basic peptide of 5-8 residues from type IV prepilin, and then N-methylates the new N-terminal amino group, the methyl donor being S-adenosyl-L-methionine.</text>
        <dbReference type="EC" id="3.4.23.43"/>
    </reaction>
</comment>
<keyword evidence="3" id="KW-1003">Cell membrane</keyword>
<dbReference type="GO" id="GO:0032259">
    <property type="term" value="P:methylation"/>
    <property type="evidence" value="ECO:0007669"/>
    <property type="project" value="UniProtKB-KW"/>
</dbReference>
<comment type="subcellular location">
    <subcellularLocation>
        <location evidence="1">Cell inner membrane</location>
        <topology evidence="1">Multi-pass membrane protein</topology>
    </subcellularLocation>
    <subcellularLocation>
        <location evidence="9">Cell membrane</location>
        <topology evidence="9">Multi-pass membrane protein</topology>
    </subcellularLocation>
</comment>
<keyword evidence="14" id="KW-1185">Reference proteome</keyword>
<dbReference type="GO" id="GO:0006465">
    <property type="term" value="P:signal peptide processing"/>
    <property type="evidence" value="ECO:0007669"/>
    <property type="project" value="TreeGrafter"/>
</dbReference>
<keyword evidence="9" id="KW-0645">Protease</keyword>
<keyword evidence="6 10" id="KW-1133">Transmembrane helix</keyword>
<feature type="transmembrane region" description="Helical" evidence="10">
    <location>
        <begin position="137"/>
        <end position="155"/>
    </location>
</feature>
<dbReference type="PANTHER" id="PTHR30487">
    <property type="entry name" value="TYPE 4 PREPILIN-LIKE PROTEINS LEADER PEPTIDE-PROCESSING ENZYME"/>
    <property type="match status" value="1"/>
</dbReference>
<gene>
    <name evidence="13" type="ORF">BTA35_0202570</name>
</gene>
<evidence type="ECO:0000256" key="1">
    <source>
        <dbReference type="ARBA" id="ARBA00004429"/>
    </source>
</evidence>
<dbReference type="InterPro" id="IPR000045">
    <property type="entry name" value="Prepilin_IV_endopep_pep"/>
</dbReference>
<accession>A0A1T1HF09</accession>
<keyword evidence="5 9" id="KW-0812">Transmembrane</keyword>
<dbReference type="STRING" id="966.BTA35_0202570"/>
<keyword evidence="9" id="KW-0489">Methyltransferase</keyword>
<evidence type="ECO:0000259" key="11">
    <source>
        <dbReference type="Pfam" id="PF01478"/>
    </source>
</evidence>
<dbReference type="EC" id="3.4.23.43" evidence="9"/>
<dbReference type="Gene3D" id="1.20.120.1220">
    <property type="match status" value="1"/>
</dbReference>
<dbReference type="InterPro" id="IPR014032">
    <property type="entry name" value="Peptidase_A24A_bac"/>
</dbReference>
<feature type="transmembrane region" description="Helical" evidence="10">
    <location>
        <begin position="225"/>
        <end position="252"/>
    </location>
</feature>
<dbReference type="Pfam" id="PF06750">
    <property type="entry name" value="A24_N_bact"/>
    <property type="match status" value="1"/>
</dbReference>
<keyword evidence="4" id="KW-0997">Cell inner membrane</keyword>
<feature type="transmembrane region" description="Helical" evidence="10">
    <location>
        <begin position="111"/>
        <end position="131"/>
    </location>
</feature>
<dbReference type="InterPro" id="IPR050882">
    <property type="entry name" value="Prepilin_peptidase/N-MTase"/>
</dbReference>
<evidence type="ECO:0000259" key="12">
    <source>
        <dbReference type="Pfam" id="PF06750"/>
    </source>
</evidence>
<dbReference type="PANTHER" id="PTHR30487:SF0">
    <property type="entry name" value="PREPILIN LEADER PEPTIDASE_N-METHYLTRANSFERASE-RELATED"/>
    <property type="match status" value="1"/>
</dbReference>
<reference evidence="13" key="1">
    <citation type="submission" date="2017-02" db="EMBL/GenBank/DDBJ databases">
        <title>Draft Genome Sequence of the Salt Water Bacterium Oceanospirillum linum ATCC 11336.</title>
        <authorList>
            <person name="Trachtenberg A.M."/>
            <person name="Carney J.G."/>
            <person name="Linnane J.D."/>
            <person name="Rheaume B.A."/>
            <person name="Pitts N.L."/>
            <person name="Mykles D.L."/>
            <person name="Maclea K.S."/>
        </authorList>
    </citation>
    <scope>NUCLEOTIDE SEQUENCE [LARGE SCALE GENOMIC DNA]</scope>
    <source>
        <strain evidence="13">ATCC 11336</strain>
    </source>
</reference>
<dbReference type="GO" id="GO:0005886">
    <property type="term" value="C:plasma membrane"/>
    <property type="evidence" value="ECO:0007669"/>
    <property type="project" value="UniProtKB-SubCell"/>
</dbReference>
<evidence type="ECO:0000256" key="7">
    <source>
        <dbReference type="ARBA" id="ARBA00023136"/>
    </source>
</evidence>
<keyword evidence="7 10" id="KW-0472">Membrane</keyword>
<dbReference type="PRINTS" id="PR00864">
    <property type="entry name" value="PREPILNPTASE"/>
</dbReference>
<evidence type="ECO:0000313" key="14">
    <source>
        <dbReference type="Proteomes" id="UP000190064"/>
    </source>
</evidence>
<evidence type="ECO:0000313" key="13">
    <source>
        <dbReference type="EMBL" id="OOV88413.1"/>
    </source>
</evidence>
<organism evidence="13 14">
    <name type="scientific">Oceanospirillum linum</name>
    <dbReference type="NCBI Taxonomy" id="966"/>
    <lineage>
        <taxon>Bacteria</taxon>
        <taxon>Pseudomonadati</taxon>
        <taxon>Pseudomonadota</taxon>
        <taxon>Gammaproteobacteria</taxon>
        <taxon>Oceanospirillales</taxon>
        <taxon>Oceanospirillaceae</taxon>
        <taxon>Oceanospirillum</taxon>
    </lineage>
</organism>
<evidence type="ECO:0000256" key="9">
    <source>
        <dbReference type="RuleBase" id="RU003794"/>
    </source>
</evidence>
<keyword evidence="9" id="KW-0808">Transferase</keyword>
<dbReference type="AlphaFoldDB" id="A0A1T1HF09"/>
<dbReference type="GO" id="GO:0008168">
    <property type="term" value="F:methyltransferase activity"/>
    <property type="evidence" value="ECO:0007669"/>
    <property type="project" value="UniProtKB-KW"/>
</dbReference>
<evidence type="ECO:0000256" key="8">
    <source>
        <dbReference type="RuleBase" id="RU003793"/>
    </source>
</evidence>
<comment type="function">
    <text evidence="9">Plays an essential role in type IV pili and type II pseudopili formation by proteolytically removing the leader sequence from substrate proteins and subsequently monomethylating the alpha-amino group of the newly exposed N-terminal phenylalanine.</text>
</comment>
<dbReference type="Pfam" id="PF01478">
    <property type="entry name" value="Peptidase_A24"/>
    <property type="match status" value="1"/>
</dbReference>
<dbReference type="GO" id="GO:0004190">
    <property type="term" value="F:aspartic-type endopeptidase activity"/>
    <property type="evidence" value="ECO:0007669"/>
    <property type="project" value="UniProtKB-EC"/>
</dbReference>
<comment type="similarity">
    <text evidence="2 8">Belongs to the peptidase A24 family.</text>
</comment>
<keyword evidence="9" id="KW-0511">Multifunctional enzyme</keyword>
<evidence type="ECO:0000256" key="4">
    <source>
        <dbReference type="ARBA" id="ARBA00022519"/>
    </source>
</evidence>
<evidence type="ECO:0000256" key="5">
    <source>
        <dbReference type="ARBA" id="ARBA00022692"/>
    </source>
</evidence>
<dbReference type="InterPro" id="IPR010627">
    <property type="entry name" value="Prepilin_pept_A24_N"/>
</dbReference>
<keyword evidence="9" id="KW-0378">Hydrolase</keyword>
<comment type="caution">
    <text evidence="13">The sequence shown here is derived from an EMBL/GenBank/DDBJ whole genome shotgun (WGS) entry which is preliminary data.</text>
</comment>
<dbReference type="EMBL" id="MTSD02000001">
    <property type="protein sequence ID" value="OOV88413.1"/>
    <property type="molecule type" value="Genomic_DNA"/>
</dbReference>
<evidence type="ECO:0000256" key="6">
    <source>
        <dbReference type="ARBA" id="ARBA00022989"/>
    </source>
</evidence>
<evidence type="ECO:0000256" key="3">
    <source>
        <dbReference type="ARBA" id="ARBA00022475"/>
    </source>
</evidence>
<evidence type="ECO:0000256" key="10">
    <source>
        <dbReference type="SAM" id="Phobius"/>
    </source>
</evidence>
<proteinExistence type="inferred from homology"/>